<keyword evidence="2" id="KW-0012">Acyltransferase</keyword>
<dbReference type="InterPro" id="IPR000182">
    <property type="entry name" value="GNAT_dom"/>
</dbReference>
<dbReference type="Gene3D" id="3.40.630.30">
    <property type="match status" value="1"/>
</dbReference>
<dbReference type="Proteomes" id="UP000322997">
    <property type="component" value="Unassembled WGS sequence"/>
</dbReference>
<dbReference type="GO" id="GO:0016747">
    <property type="term" value="F:acyltransferase activity, transferring groups other than amino-acyl groups"/>
    <property type="evidence" value="ECO:0007669"/>
    <property type="project" value="InterPro"/>
</dbReference>
<dbReference type="InterPro" id="IPR050832">
    <property type="entry name" value="Bact_Acetyltransf"/>
</dbReference>
<dbReference type="PANTHER" id="PTHR43877">
    <property type="entry name" value="AMINOALKYLPHOSPHONATE N-ACETYLTRANSFERASE-RELATED-RELATED"/>
    <property type="match status" value="1"/>
</dbReference>
<sequence>MRIRLRKCSEEDSLLLKEIGQETFRDTFVQDNDPEELEAYLEQAFALGKLEKELADPYSSFFFAEIDGDIAGYVKLNVEGAQTEQMGRDSLEIERIYVRKSHHQQGVGKALMLKAVEEAEVKERNRIWLGVWEKNAHAISFYEKWGFKRTGSHTFMMGDEEQIDLIMTKILTD</sequence>
<keyword evidence="1 4" id="KW-0808">Transferase</keyword>
<proteinExistence type="predicted"/>
<evidence type="ECO:0000313" key="5">
    <source>
        <dbReference type="Proteomes" id="UP000322997"/>
    </source>
</evidence>
<dbReference type="AlphaFoldDB" id="A0A5D4RV15"/>
<comment type="caution">
    <text evidence="4">The sequence shown here is derived from an EMBL/GenBank/DDBJ whole genome shotgun (WGS) entry which is preliminary data.</text>
</comment>
<dbReference type="PROSITE" id="PS51186">
    <property type="entry name" value="GNAT"/>
    <property type="match status" value="1"/>
</dbReference>
<evidence type="ECO:0000259" key="3">
    <source>
        <dbReference type="PROSITE" id="PS51186"/>
    </source>
</evidence>
<evidence type="ECO:0000256" key="2">
    <source>
        <dbReference type="ARBA" id="ARBA00023315"/>
    </source>
</evidence>
<dbReference type="SUPFAM" id="SSF55729">
    <property type="entry name" value="Acyl-CoA N-acyltransferases (Nat)"/>
    <property type="match status" value="1"/>
</dbReference>
<reference evidence="4 5" key="1">
    <citation type="submission" date="2019-08" db="EMBL/GenBank/DDBJ databases">
        <title>Bacillus genomes from the desert of Cuatro Cienegas, Coahuila.</title>
        <authorList>
            <person name="Olmedo-Alvarez G."/>
        </authorList>
    </citation>
    <scope>NUCLEOTIDE SEQUENCE [LARGE SCALE GENOMIC DNA]</scope>
    <source>
        <strain evidence="4 5">CH108_3D</strain>
    </source>
</reference>
<organism evidence="4 5">
    <name type="scientific">Rossellomorea marisflavi</name>
    <dbReference type="NCBI Taxonomy" id="189381"/>
    <lineage>
        <taxon>Bacteria</taxon>
        <taxon>Bacillati</taxon>
        <taxon>Bacillota</taxon>
        <taxon>Bacilli</taxon>
        <taxon>Bacillales</taxon>
        <taxon>Bacillaceae</taxon>
        <taxon>Rossellomorea</taxon>
    </lineage>
</organism>
<dbReference type="EMBL" id="VTEQ01000002">
    <property type="protein sequence ID" value="TYS54760.1"/>
    <property type="molecule type" value="Genomic_DNA"/>
</dbReference>
<evidence type="ECO:0000256" key="1">
    <source>
        <dbReference type="ARBA" id="ARBA00022679"/>
    </source>
</evidence>
<gene>
    <name evidence="4" type="ORF">FZC83_07380</name>
</gene>
<dbReference type="RefSeq" id="WP_148984890.1">
    <property type="nucleotide sequence ID" value="NZ_JBNILK010000003.1"/>
</dbReference>
<dbReference type="Pfam" id="PF00583">
    <property type="entry name" value="Acetyltransf_1"/>
    <property type="match status" value="1"/>
</dbReference>
<feature type="domain" description="N-acetyltransferase" evidence="3">
    <location>
        <begin position="3"/>
        <end position="172"/>
    </location>
</feature>
<accession>A0A5D4RV15</accession>
<dbReference type="CDD" id="cd04301">
    <property type="entry name" value="NAT_SF"/>
    <property type="match status" value="1"/>
</dbReference>
<protein>
    <submittedName>
        <fullName evidence="4">GNAT family N-acetyltransferase</fullName>
    </submittedName>
</protein>
<evidence type="ECO:0000313" key="4">
    <source>
        <dbReference type="EMBL" id="TYS54760.1"/>
    </source>
</evidence>
<name>A0A5D4RV15_9BACI</name>
<dbReference type="InterPro" id="IPR016181">
    <property type="entry name" value="Acyl_CoA_acyltransferase"/>
</dbReference>